<accession>S3XW59</accession>
<feature type="region of interest" description="Disordered" evidence="1">
    <location>
        <begin position="1"/>
        <end position="36"/>
    </location>
</feature>
<proteinExistence type="predicted"/>
<organism evidence="2 3">
    <name type="scientific">Bacteroides stercoris CC31F</name>
    <dbReference type="NCBI Taxonomy" id="1073351"/>
    <lineage>
        <taxon>Bacteria</taxon>
        <taxon>Pseudomonadati</taxon>
        <taxon>Bacteroidota</taxon>
        <taxon>Bacteroidia</taxon>
        <taxon>Bacteroidales</taxon>
        <taxon>Bacteroidaceae</taxon>
        <taxon>Bacteroides</taxon>
    </lineage>
</organism>
<reference evidence="2 3" key="1">
    <citation type="submission" date="2013-05" db="EMBL/GenBank/DDBJ databases">
        <title>The Genome Sequence of Bacteroides stercoris CC31F.</title>
        <authorList>
            <consortium name="The Broad Institute Genomics Platform"/>
            <person name="Earl A."/>
            <person name="Ward D."/>
            <person name="Feldgarden M."/>
            <person name="Gevers D."/>
            <person name="Oliphant K."/>
            <person name="Allen-Vercoe E."/>
            <person name="Walker B."/>
            <person name="Young S."/>
            <person name="Zeng Q."/>
            <person name="Gargeya S."/>
            <person name="Fitzgerald M."/>
            <person name="Haas B."/>
            <person name="Abouelleil A."/>
            <person name="Allen A.W."/>
            <person name="Alvarado L."/>
            <person name="Arachchi H.M."/>
            <person name="Berlin A.M."/>
            <person name="Chapman S.B."/>
            <person name="Gainer-Dewar J."/>
            <person name="Goldberg J."/>
            <person name="Griggs A."/>
            <person name="Gujja S."/>
            <person name="Hansen M."/>
            <person name="Howarth C."/>
            <person name="Imamovic A."/>
            <person name="Ireland A."/>
            <person name="Larimer J."/>
            <person name="McCowan C."/>
            <person name="Murphy C."/>
            <person name="Pearson M."/>
            <person name="Poon T.W."/>
            <person name="Priest M."/>
            <person name="Roberts A."/>
            <person name="Saif S."/>
            <person name="Shea T."/>
            <person name="Sisk P."/>
            <person name="Sykes S."/>
            <person name="Wortman J."/>
            <person name="Nusbaum C."/>
            <person name="Birren B."/>
        </authorList>
    </citation>
    <scope>NUCLEOTIDE SEQUENCE [LARGE SCALE GENOMIC DNA]</scope>
    <source>
        <strain evidence="2 3">CC31F</strain>
    </source>
</reference>
<protein>
    <submittedName>
        <fullName evidence="2">Uncharacterized protein</fullName>
    </submittedName>
</protein>
<evidence type="ECO:0000313" key="2">
    <source>
        <dbReference type="EMBL" id="EPH14974.1"/>
    </source>
</evidence>
<evidence type="ECO:0000256" key="1">
    <source>
        <dbReference type="SAM" id="MobiDB-lite"/>
    </source>
</evidence>
<name>S3XW59_BACSE</name>
<gene>
    <name evidence="2" type="ORF">HMPREF1181_03440</name>
</gene>
<dbReference type="HOGENOM" id="CLU_2803617_0_0_10"/>
<comment type="caution">
    <text evidence="2">The sequence shown here is derived from an EMBL/GenBank/DDBJ whole genome shotgun (WGS) entry which is preliminary data.</text>
</comment>
<dbReference type="EMBL" id="ATFP01000055">
    <property type="protein sequence ID" value="EPH14974.1"/>
    <property type="molecule type" value="Genomic_DNA"/>
</dbReference>
<dbReference type="Proteomes" id="UP000014614">
    <property type="component" value="Unassembled WGS sequence"/>
</dbReference>
<evidence type="ECO:0000313" key="3">
    <source>
        <dbReference type="Proteomes" id="UP000014614"/>
    </source>
</evidence>
<sequence>MHHKLVQNGRHVALPTQKNHPTRRINSSRKTNLSTSWDEYTRTENTAFPDFLSVKSVKFTRSPKESG</sequence>
<dbReference type="AlphaFoldDB" id="S3XW59"/>